<name>A0A0G4MLE0_VERLO</name>
<dbReference type="Proteomes" id="UP000044602">
    <property type="component" value="Unassembled WGS sequence"/>
</dbReference>
<protein>
    <submittedName>
        <fullName evidence="1">Uncharacterized protein</fullName>
    </submittedName>
</protein>
<reference evidence="1 2" key="1">
    <citation type="submission" date="2015-05" db="EMBL/GenBank/DDBJ databases">
        <authorList>
            <person name="Wang D.B."/>
            <person name="Wang M."/>
        </authorList>
    </citation>
    <scope>NUCLEOTIDE SEQUENCE [LARGE SCALE GENOMIC DNA]</scope>
    <source>
        <strain evidence="1">VL1</strain>
    </source>
</reference>
<gene>
    <name evidence="1" type="ORF">BN1708_019644</name>
</gene>
<accession>A0A0G4MLE0</accession>
<organism evidence="1 2">
    <name type="scientific">Verticillium longisporum</name>
    <name type="common">Verticillium dahliae var. longisporum</name>
    <dbReference type="NCBI Taxonomy" id="100787"/>
    <lineage>
        <taxon>Eukaryota</taxon>
        <taxon>Fungi</taxon>
        <taxon>Dikarya</taxon>
        <taxon>Ascomycota</taxon>
        <taxon>Pezizomycotina</taxon>
        <taxon>Sordariomycetes</taxon>
        <taxon>Hypocreomycetidae</taxon>
        <taxon>Glomerellales</taxon>
        <taxon>Plectosphaerellaceae</taxon>
        <taxon>Verticillium</taxon>
    </lineage>
</organism>
<evidence type="ECO:0000313" key="2">
    <source>
        <dbReference type="Proteomes" id="UP000044602"/>
    </source>
</evidence>
<proteinExistence type="predicted"/>
<evidence type="ECO:0000313" key="1">
    <source>
        <dbReference type="EMBL" id="CRK34870.1"/>
    </source>
</evidence>
<keyword evidence="2" id="KW-1185">Reference proteome</keyword>
<sequence length="14" mass="1499">MRHSSSTHSTTAPV</sequence>
<dbReference type="EMBL" id="CVQH01023278">
    <property type="protein sequence ID" value="CRK34870.1"/>
    <property type="molecule type" value="Genomic_DNA"/>
</dbReference>